<reference evidence="2 3" key="1">
    <citation type="submission" date="2015-04" db="EMBL/GenBank/DDBJ databases">
        <title>Lasius niger genome sequencing.</title>
        <authorList>
            <person name="Konorov E.A."/>
            <person name="Nikitin M.A."/>
            <person name="Kirill M.V."/>
            <person name="Chang P."/>
        </authorList>
    </citation>
    <scope>NUCLEOTIDE SEQUENCE [LARGE SCALE GENOMIC DNA]</scope>
    <source>
        <tissue evidence="2">Whole</tissue>
    </source>
</reference>
<keyword evidence="3" id="KW-1185">Reference proteome</keyword>
<dbReference type="Proteomes" id="UP000036403">
    <property type="component" value="Unassembled WGS sequence"/>
</dbReference>
<sequence>MNILENHWAKFEEQHRILSTVHKDAVKNLDYKKKDYVFIVEETYLVQKGVLLDYSALLARQNQPAEAPTSPRANPTPSHSTLPRIQLPQFSGKYEDWPSFRDLFQSIIGKDGSLSDVEKLHYLKKITAARGICFVNNSKIKDF</sequence>
<proteinExistence type="predicted"/>
<evidence type="ECO:0000313" key="2">
    <source>
        <dbReference type="EMBL" id="KMQ82570.1"/>
    </source>
</evidence>
<feature type="region of interest" description="Disordered" evidence="1">
    <location>
        <begin position="63"/>
        <end position="84"/>
    </location>
</feature>
<name>A0A0J7MPS6_LASNI</name>
<dbReference type="EMBL" id="LBMM01024484">
    <property type="protein sequence ID" value="KMQ82570.1"/>
    <property type="molecule type" value="Genomic_DNA"/>
</dbReference>
<feature type="compositionally biased region" description="Polar residues" evidence="1">
    <location>
        <begin position="71"/>
        <end position="83"/>
    </location>
</feature>
<protein>
    <submittedName>
        <fullName evidence="2">Uncharacterized protein</fullName>
    </submittedName>
</protein>
<evidence type="ECO:0000313" key="3">
    <source>
        <dbReference type="Proteomes" id="UP000036403"/>
    </source>
</evidence>
<dbReference type="PaxDb" id="67767-A0A0J7MPS6"/>
<dbReference type="AlphaFoldDB" id="A0A0J7MPS6"/>
<evidence type="ECO:0000256" key="1">
    <source>
        <dbReference type="SAM" id="MobiDB-lite"/>
    </source>
</evidence>
<gene>
    <name evidence="2" type="ORF">RF55_22530</name>
</gene>
<dbReference type="Pfam" id="PF03564">
    <property type="entry name" value="DUF1759"/>
    <property type="match status" value="1"/>
</dbReference>
<accession>A0A0J7MPS6</accession>
<comment type="caution">
    <text evidence="2">The sequence shown here is derived from an EMBL/GenBank/DDBJ whole genome shotgun (WGS) entry which is preliminary data.</text>
</comment>
<organism evidence="2 3">
    <name type="scientific">Lasius niger</name>
    <name type="common">Black garden ant</name>
    <dbReference type="NCBI Taxonomy" id="67767"/>
    <lineage>
        <taxon>Eukaryota</taxon>
        <taxon>Metazoa</taxon>
        <taxon>Ecdysozoa</taxon>
        <taxon>Arthropoda</taxon>
        <taxon>Hexapoda</taxon>
        <taxon>Insecta</taxon>
        <taxon>Pterygota</taxon>
        <taxon>Neoptera</taxon>
        <taxon>Endopterygota</taxon>
        <taxon>Hymenoptera</taxon>
        <taxon>Apocrita</taxon>
        <taxon>Aculeata</taxon>
        <taxon>Formicoidea</taxon>
        <taxon>Formicidae</taxon>
        <taxon>Formicinae</taxon>
        <taxon>Lasius</taxon>
        <taxon>Lasius</taxon>
    </lineage>
</organism>
<dbReference type="OrthoDB" id="7696997at2759"/>
<dbReference type="InterPro" id="IPR005312">
    <property type="entry name" value="DUF1759"/>
</dbReference>